<dbReference type="InterPro" id="IPR029058">
    <property type="entry name" value="AB_hydrolase_fold"/>
</dbReference>
<organism evidence="9 10">
    <name type="scientific">Rhinocladiella mackenziei CBS 650.93</name>
    <dbReference type="NCBI Taxonomy" id="1442369"/>
    <lineage>
        <taxon>Eukaryota</taxon>
        <taxon>Fungi</taxon>
        <taxon>Dikarya</taxon>
        <taxon>Ascomycota</taxon>
        <taxon>Pezizomycotina</taxon>
        <taxon>Eurotiomycetes</taxon>
        <taxon>Chaetothyriomycetidae</taxon>
        <taxon>Chaetothyriales</taxon>
        <taxon>Herpotrichiellaceae</taxon>
        <taxon>Rhinocladiella</taxon>
    </lineage>
</organism>
<evidence type="ECO:0000256" key="5">
    <source>
        <dbReference type="ARBA" id="ARBA00022801"/>
    </source>
</evidence>
<dbReference type="PANTHER" id="PTHR33938:SF8">
    <property type="entry name" value="CARBOXYLIC ESTER HYDROLASE"/>
    <property type="match status" value="1"/>
</dbReference>
<protein>
    <recommendedName>
        <fullName evidence="8">Carboxylic ester hydrolase</fullName>
        <ecNumber evidence="8">3.1.1.-</ecNumber>
    </recommendedName>
</protein>
<keyword evidence="7" id="KW-1015">Disulfide bond</keyword>
<dbReference type="GeneID" id="25291113"/>
<evidence type="ECO:0000256" key="4">
    <source>
        <dbReference type="ARBA" id="ARBA00022729"/>
    </source>
</evidence>
<dbReference type="InterPro" id="IPR011118">
    <property type="entry name" value="Tannase/feruloyl_esterase"/>
</dbReference>
<keyword evidence="2" id="KW-0719">Serine esterase</keyword>
<evidence type="ECO:0000256" key="6">
    <source>
        <dbReference type="ARBA" id="ARBA00022837"/>
    </source>
</evidence>
<dbReference type="HOGENOM" id="CLU_014819_3_2_1"/>
<evidence type="ECO:0000256" key="2">
    <source>
        <dbReference type="ARBA" id="ARBA00022487"/>
    </source>
</evidence>
<dbReference type="Proteomes" id="UP000053617">
    <property type="component" value="Unassembled WGS sequence"/>
</dbReference>
<gene>
    <name evidence="9" type="ORF">Z518_03042</name>
</gene>
<dbReference type="EMBL" id="KN847476">
    <property type="protein sequence ID" value="KIX08386.1"/>
    <property type="molecule type" value="Genomic_DNA"/>
</dbReference>
<evidence type="ECO:0000256" key="1">
    <source>
        <dbReference type="ARBA" id="ARBA00006249"/>
    </source>
</evidence>
<comment type="similarity">
    <text evidence="1 8">Belongs to the tannase family.</text>
</comment>
<evidence type="ECO:0000256" key="7">
    <source>
        <dbReference type="ARBA" id="ARBA00023157"/>
    </source>
</evidence>
<dbReference type="PANTHER" id="PTHR33938">
    <property type="entry name" value="FERULOYL ESTERASE B-RELATED"/>
    <property type="match status" value="1"/>
</dbReference>
<dbReference type="VEuPathDB" id="FungiDB:Z518_03042"/>
<evidence type="ECO:0000313" key="10">
    <source>
        <dbReference type="Proteomes" id="UP000053617"/>
    </source>
</evidence>
<name>A0A0D2IYB8_9EURO</name>
<dbReference type="EC" id="3.1.1.-" evidence="8"/>
<dbReference type="STRING" id="1442369.A0A0D2IYB8"/>
<keyword evidence="6" id="KW-0106">Calcium</keyword>
<keyword evidence="5 8" id="KW-0378">Hydrolase</keyword>
<dbReference type="SUPFAM" id="SSF53474">
    <property type="entry name" value="alpha/beta-Hydrolases"/>
    <property type="match status" value="1"/>
</dbReference>
<dbReference type="AlphaFoldDB" id="A0A0D2IYB8"/>
<keyword evidence="10" id="KW-1185">Reference proteome</keyword>
<dbReference type="RefSeq" id="XP_013275522.1">
    <property type="nucleotide sequence ID" value="XM_013420068.1"/>
</dbReference>
<dbReference type="OrthoDB" id="3039123at2759"/>
<evidence type="ECO:0000313" key="9">
    <source>
        <dbReference type="EMBL" id="KIX08386.1"/>
    </source>
</evidence>
<keyword evidence="4" id="KW-0732">Signal</keyword>
<keyword evidence="3" id="KW-0479">Metal-binding</keyword>
<dbReference type="GO" id="GO:0030600">
    <property type="term" value="F:feruloyl esterase activity"/>
    <property type="evidence" value="ECO:0007669"/>
    <property type="project" value="UniProtKB-ARBA"/>
</dbReference>
<sequence>MEVLAVQTPLLLSNTTTNLTAQCLSSKLPSPTVFGADVLAVTSSLVTNYTASFLPPTFFNSDPVMYGEVNDLSFCNVTVTYTHPGQNDNINVNIWLPLSISDGVYSNNTSGNSAPTETIDTSAPSWNGLFLSLGGGGFSMCLGDLFSHTSLTQGYAIAQTDGGHHPAAPAEDWALLSPGNVNLYLLQDFGSVALHDEAVIGKSIVESFYGIPPRYSYFQGCSTGGRQGLMLAQRYPEDYDGILAAAPAIYMPKLLMGHYWAQVFMNELGKYPHRCEFEAITNAAVEECDEFDGVKDGIVAAPDLCHFDPFTLVGKTVSCTEQSADDEPAHETTHSVTLTHAAAQVAQAIWRGPVDTSNATLWHGMTHSAPLSVFYAGTRCFKNGTCVAIPNGLTSDWLRLFMYKNANLTNTDLAKQITHEEYVRLFHQSEELYHSFLATSDADLSAFAARGGKMITWHGLSDEGIMPAQSRAYFEEVLRLAANHSPSSQKVSDYYRLFLAPGVEHCGGGPGALPVNVMSALRAWVEHDISPDMLEGESFTGPAKIYRPVCMYPLVARYKGHGDPAGAESFECSDSF</sequence>
<evidence type="ECO:0000256" key="3">
    <source>
        <dbReference type="ARBA" id="ARBA00022723"/>
    </source>
</evidence>
<reference evidence="9 10" key="1">
    <citation type="submission" date="2015-01" db="EMBL/GenBank/DDBJ databases">
        <title>The Genome Sequence of Rhinocladiella mackenzie CBS 650.93.</title>
        <authorList>
            <consortium name="The Broad Institute Genomics Platform"/>
            <person name="Cuomo C."/>
            <person name="de Hoog S."/>
            <person name="Gorbushina A."/>
            <person name="Stielow B."/>
            <person name="Teixiera M."/>
            <person name="Abouelleil A."/>
            <person name="Chapman S.B."/>
            <person name="Priest M."/>
            <person name="Young S.K."/>
            <person name="Wortman J."/>
            <person name="Nusbaum C."/>
            <person name="Birren B."/>
        </authorList>
    </citation>
    <scope>NUCLEOTIDE SEQUENCE [LARGE SCALE GENOMIC DNA]</scope>
    <source>
        <strain evidence="9 10">CBS 650.93</strain>
    </source>
</reference>
<dbReference type="Pfam" id="PF07519">
    <property type="entry name" value="Tannase"/>
    <property type="match status" value="1"/>
</dbReference>
<proteinExistence type="inferred from homology"/>
<accession>A0A0D2IYB8</accession>
<dbReference type="GO" id="GO:0046872">
    <property type="term" value="F:metal ion binding"/>
    <property type="evidence" value="ECO:0007669"/>
    <property type="project" value="UniProtKB-KW"/>
</dbReference>
<evidence type="ECO:0000256" key="8">
    <source>
        <dbReference type="RuleBase" id="RU361238"/>
    </source>
</evidence>